<feature type="transmembrane region" description="Helical" evidence="6">
    <location>
        <begin position="80"/>
        <end position="98"/>
    </location>
</feature>
<reference evidence="7 8" key="1">
    <citation type="submission" date="2016-10" db="EMBL/GenBank/DDBJ databases">
        <title>Reductive evolution of mitochondrial metabolism and differential evolution of invasion-related proteins in Cryptosporidium.</title>
        <authorList>
            <person name="Liu S."/>
            <person name="Roellig D.M."/>
            <person name="Guo Y."/>
            <person name="Li N."/>
            <person name="Frace M.A."/>
            <person name="Tang K."/>
            <person name="Zhang L."/>
            <person name="Feng Y."/>
            <person name="Xiao L."/>
        </authorList>
    </citation>
    <scope>NUCLEOTIDE SEQUENCE [LARGE SCALE GENOMIC DNA]</scope>
    <source>
        <strain evidence="7">39726</strain>
    </source>
</reference>
<evidence type="ECO:0000256" key="2">
    <source>
        <dbReference type="ARBA" id="ARBA00005467"/>
    </source>
</evidence>
<dbReference type="InterPro" id="IPR008564">
    <property type="entry name" value="TVP23-like"/>
</dbReference>
<feature type="transmembrane region" description="Helical" evidence="6">
    <location>
        <begin position="148"/>
        <end position="169"/>
    </location>
</feature>
<keyword evidence="5 6" id="KW-0472">Membrane</keyword>
<keyword evidence="4 6" id="KW-1133">Transmembrane helix</keyword>
<dbReference type="PANTHER" id="PTHR13019:SF7">
    <property type="entry name" value="GOLGI APPARATUS MEMBRANE PROTEIN TVP23"/>
    <property type="match status" value="1"/>
</dbReference>
<organism evidence="7 8">
    <name type="scientific">Cryptosporidium ubiquitum</name>
    <dbReference type="NCBI Taxonomy" id="857276"/>
    <lineage>
        <taxon>Eukaryota</taxon>
        <taxon>Sar</taxon>
        <taxon>Alveolata</taxon>
        <taxon>Apicomplexa</taxon>
        <taxon>Conoidasida</taxon>
        <taxon>Coccidia</taxon>
        <taxon>Eucoccidiorida</taxon>
        <taxon>Eimeriorina</taxon>
        <taxon>Cryptosporidiidae</taxon>
        <taxon>Cryptosporidium</taxon>
    </lineage>
</organism>
<keyword evidence="3 6" id="KW-0812">Transmembrane</keyword>
<dbReference type="RefSeq" id="XP_028873965.1">
    <property type="nucleotide sequence ID" value="XM_029017476.1"/>
</dbReference>
<dbReference type="Pfam" id="PF05832">
    <property type="entry name" value="DUF846"/>
    <property type="match status" value="1"/>
</dbReference>
<evidence type="ECO:0000256" key="6">
    <source>
        <dbReference type="RuleBase" id="RU361206"/>
    </source>
</evidence>
<accession>A0A1J4MG78</accession>
<dbReference type="VEuPathDB" id="CryptoDB:cubi_00462"/>
<evidence type="ECO:0000256" key="4">
    <source>
        <dbReference type="ARBA" id="ARBA00022989"/>
    </source>
</evidence>
<dbReference type="GeneID" id="39977255"/>
<comment type="subcellular location">
    <subcellularLocation>
        <location evidence="1 6">Membrane</location>
        <topology evidence="1 6">Multi-pass membrane protein</topology>
    </subcellularLocation>
</comment>
<dbReference type="GO" id="GO:0016192">
    <property type="term" value="P:vesicle-mediated transport"/>
    <property type="evidence" value="ECO:0007669"/>
    <property type="project" value="TreeGrafter"/>
</dbReference>
<feature type="transmembrane region" description="Helical" evidence="6">
    <location>
        <begin position="175"/>
        <end position="193"/>
    </location>
</feature>
<dbReference type="OrthoDB" id="2151161at2759"/>
<evidence type="ECO:0000256" key="5">
    <source>
        <dbReference type="ARBA" id="ARBA00023136"/>
    </source>
</evidence>
<dbReference type="GO" id="GO:0009306">
    <property type="term" value="P:protein secretion"/>
    <property type="evidence" value="ECO:0007669"/>
    <property type="project" value="TreeGrafter"/>
</dbReference>
<name>A0A1J4MG78_9CRYT</name>
<comment type="caution">
    <text evidence="7">The sequence shown here is derived from an EMBL/GenBank/DDBJ whole genome shotgun (WGS) entry which is preliminary data.</text>
</comment>
<gene>
    <name evidence="7" type="ORF">cubi_00462</name>
</gene>
<proteinExistence type="inferred from homology"/>
<comment type="similarity">
    <text evidence="2 6">Belongs to the TVP23 family.</text>
</comment>
<sequence length="224" mass="25802">MELEFVGPSNLSNPVRIDQINNGNHKNAMMNEEVSGTPILASILNSASHPTVCLFQILFKVLAFLSFIFGPFFFRFFSNNSFIITFFLTTILLSLDFWTVKNVTGRILVGMRWWYEISKDGETIWMFENYNESKNANAFVSSSTDKSIFWVTMYAWALLWIVILIFQFLSLKFQWISLSAIAIALSFSNLIGYNKCMRSSKNFQKNWITNIAVKTIINNAQNMV</sequence>
<keyword evidence="8" id="KW-1185">Reference proteome</keyword>
<evidence type="ECO:0000256" key="3">
    <source>
        <dbReference type="ARBA" id="ARBA00022692"/>
    </source>
</evidence>
<evidence type="ECO:0000313" key="7">
    <source>
        <dbReference type="EMBL" id="OII72467.1"/>
    </source>
</evidence>
<evidence type="ECO:0000256" key="1">
    <source>
        <dbReference type="ARBA" id="ARBA00004141"/>
    </source>
</evidence>
<protein>
    <recommendedName>
        <fullName evidence="6">Golgi apparatus membrane protein TVP23 homolog</fullName>
    </recommendedName>
</protein>
<dbReference type="PANTHER" id="PTHR13019">
    <property type="entry name" value="GOLGI APPARATUS MEMBRANE PROTEIN TVP23"/>
    <property type="match status" value="1"/>
</dbReference>
<dbReference type="GO" id="GO:0000139">
    <property type="term" value="C:Golgi membrane"/>
    <property type="evidence" value="ECO:0007669"/>
    <property type="project" value="TreeGrafter"/>
</dbReference>
<dbReference type="EMBL" id="LRBP01000022">
    <property type="protein sequence ID" value="OII72467.1"/>
    <property type="molecule type" value="Genomic_DNA"/>
</dbReference>
<feature type="transmembrane region" description="Helical" evidence="6">
    <location>
        <begin position="52"/>
        <end position="74"/>
    </location>
</feature>
<dbReference type="Proteomes" id="UP000186176">
    <property type="component" value="Unassembled WGS sequence"/>
</dbReference>
<evidence type="ECO:0000313" key="8">
    <source>
        <dbReference type="Proteomes" id="UP000186176"/>
    </source>
</evidence>
<dbReference type="AlphaFoldDB" id="A0A1J4MG78"/>